<evidence type="ECO:0008006" key="2">
    <source>
        <dbReference type="Google" id="ProtNLM"/>
    </source>
</evidence>
<gene>
    <name evidence="1" type="ORF">ACLFYP115_02183</name>
</gene>
<dbReference type="AlphaFoldDB" id="A0A6N2V4X8"/>
<proteinExistence type="predicted"/>
<protein>
    <recommendedName>
        <fullName evidence="2">ABC transporter ATP-binding protein</fullName>
    </recommendedName>
</protein>
<name>A0A6N2V4X8_9FIRM</name>
<dbReference type="Gene3D" id="3.40.50.300">
    <property type="entry name" value="P-loop containing nucleotide triphosphate hydrolases"/>
    <property type="match status" value="1"/>
</dbReference>
<dbReference type="SUPFAM" id="SSF52540">
    <property type="entry name" value="P-loop containing nucleoside triphosphate hydrolases"/>
    <property type="match status" value="1"/>
</dbReference>
<accession>A0A6N2V4X8</accession>
<dbReference type="InterPro" id="IPR027417">
    <property type="entry name" value="P-loop_NTPase"/>
</dbReference>
<dbReference type="EMBL" id="CACRSQ010000007">
    <property type="protein sequence ID" value="VYT23431.1"/>
    <property type="molecule type" value="Genomic_DNA"/>
</dbReference>
<reference evidence="1" key="1">
    <citation type="submission" date="2019-11" db="EMBL/GenBank/DDBJ databases">
        <authorList>
            <person name="Feng L."/>
        </authorList>
    </citation>
    <scope>NUCLEOTIDE SEQUENCE</scope>
    <source>
        <strain evidence="1">AcaccaeLFYP115</strain>
    </source>
</reference>
<dbReference type="RefSeq" id="WP_006567848.1">
    <property type="nucleotide sequence ID" value="NZ_CACRSQ010000007.1"/>
</dbReference>
<organism evidence="1">
    <name type="scientific">Anaerostipes caccae</name>
    <dbReference type="NCBI Taxonomy" id="105841"/>
    <lineage>
        <taxon>Bacteria</taxon>
        <taxon>Bacillati</taxon>
        <taxon>Bacillota</taxon>
        <taxon>Clostridia</taxon>
        <taxon>Lachnospirales</taxon>
        <taxon>Lachnospiraceae</taxon>
        <taxon>Anaerostipes</taxon>
    </lineage>
</organism>
<sequence>MSIRIENLTVKFHQKVTAVDHVNVEIGQGIYGLLGENGAGDRVIIRPS</sequence>
<evidence type="ECO:0000313" key="1">
    <source>
        <dbReference type="EMBL" id="VYT23431.1"/>
    </source>
</evidence>